<dbReference type="EMBL" id="BANC01000025">
    <property type="protein sequence ID" value="GAN79630.1"/>
    <property type="molecule type" value="Genomic_DNA"/>
</dbReference>
<evidence type="ECO:0000313" key="2">
    <source>
        <dbReference type="Proteomes" id="UP000032668"/>
    </source>
</evidence>
<dbReference type="GO" id="GO:0016791">
    <property type="term" value="F:phosphatase activity"/>
    <property type="evidence" value="ECO:0007669"/>
    <property type="project" value="TreeGrafter"/>
</dbReference>
<gene>
    <name evidence="1" type="ORF">Aam_025_018</name>
</gene>
<dbReference type="Pfam" id="PF00300">
    <property type="entry name" value="His_Phos_1"/>
    <property type="match status" value="1"/>
</dbReference>
<protein>
    <submittedName>
        <fullName evidence="1">Phosphoglycerate/bisphosphoglycerate mutase</fullName>
    </submittedName>
</protein>
<dbReference type="AlphaFoldDB" id="A0A0D6PD13"/>
<dbReference type="SUPFAM" id="SSF53254">
    <property type="entry name" value="Phosphoglycerate mutase-like"/>
    <property type="match status" value="1"/>
</dbReference>
<dbReference type="Gene3D" id="3.40.50.1240">
    <property type="entry name" value="Phosphoglycerate mutase-like"/>
    <property type="match status" value="1"/>
</dbReference>
<dbReference type="InterPro" id="IPR050275">
    <property type="entry name" value="PGM_Phosphatase"/>
</dbReference>
<dbReference type="CDD" id="cd07067">
    <property type="entry name" value="HP_PGM_like"/>
    <property type="match status" value="1"/>
</dbReference>
<accession>A0A0D6PD13</accession>
<comment type="caution">
    <text evidence="1">The sequence shown here is derived from an EMBL/GenBank/DDBJ whole genome shotgun (WGS) entry which is preliminary data.</text>
</comment>
<evidence type="ECO:0000313" key="1">
    <source>
        <dbReference type="EMBL" id="GAN79630.1"/>
    </source>
</evidence>
<keyword evidence="2" id="KW-1185">Reference proteome</keyword>
<dbReference type="PANTHER" id="PTHR48100">
    <property type="entry name" value="BROAD-SPECIFICITY PHOSPHATASE YOR283W-RELATED"/>
    <property type="match status" value="1"/>
</dbReference>
<dbReference type="InterPro" id="IPR013078">
    <property type="entry name" value="His_Pase_superF_clade-1"/>
</dbReference>
<organism evidence="1 2">
    <name type="scientific">Acidocella aminolytica 101 = DSM 11237</name>
    <dbReference type="NCBI Taxonomy" id="1120923"/>
    <lineage>
        <taxon>Bacteria</taxon>
        <taxon>Pseudomonadati</taxon>
        <taxon>Pseudomonadota</taxon>
        <taxon>Alphaproteobacteria</taxon>
        <taxon>Acetobacterales</taxon>
        <taxon>Acidocellaceae</taxon>
        <taxon>Acidocella</taxon>
    </lineage>
</organism>
<dbReference type="InterPro" id="IPR029033">
    <property type="entry name" value="His_PPase_superfam"/>
</dbReference>
<sequence>MAPEQLAAARQRLALFCPGPARLLTSPLQRCRQTAQALFPTRPADADPRLREQDFGAWEGQQAESLPDLGPLSRVALAAHCPPGGESFLALTARAAPALQEIATHGPAILITHAGVIRAALGLALGVPASALGFEIAPLSATRVTLLPGGQWSIGFTNLALAAP</sequence>
<dbReference type="PANTHER" id="PTHR48100:SF1">
    <property type="entry name" value="HISTIDINE PHOSPHATASE FAMILY PROTEIN-RELATED"/>
    <property type="match status" value="1"/>
</dbReference>
<name>A0A0D6PD13_9PROT</name>
<proteinExistence type="predicted"/>
<dbReference type="GO" id="GO:0005737">
    <property type="term" value="C:cytoplasm"/>
    <property type="evidence" value="ECO:0007669"/>
    <property type="project" value="TreeGrafter"/>
</dbReference>
<dbReference type="STRING" id="1120923.SAMN02746095_01994"/>
<reference evidence="1 2" key="1">
    <citation type="submission" date="2012-11" db="EMBL/GenBank/DDBJ databases">
        <title>Whole genome sequence of Acidocella aminolytica 101 = DSM 11237.</title>
        <authorList>
            <person name="Azuma Y."/>
            <person name="Higashiura N."/>
            <person name="Hirakawa H."/>
            <person name="Matsushita K."/>
        </authorList>
    </citation>
    <scope>NUCLEOTIDE SEQUENCE [LARGE SCALE GENOMIC DNA]</scope>
    <source>
        <strain evidence="2">101 / DSM 11237</strain>
    </source>
</reference>
<dbReference type="Proteomes" id="UP000032668">
    <property type="component" value="Unassembled WGS sequence"/>
</dbReference>